<evidence type="ECO:0000256" key="1">
    <source>
        <dbReference type="SAM" id="Phobius"/>
    </source>
</evidence>
<accession>A0A1H5H1S2</accession>
<protein>
    <submittedName>
        <fullName evidence="2">Uncharacterized protein</fullName>
    </submittedName>
</protein>
<gene>
    <name evidence="2" type="ORF">SAMN04489740_0906</name>
</gene>
<name>A0A1H5H1S2_9MICC</name>
<reference evidence="2 3" key="1">
    <citation type="submission" date="2016-10" db="EMBL/GenBank/DDBJ databases">
        <authorList>
            <person name="de Groot N.N."/>
        </authorList>
    </citation>
    <scope>NUCLEOTIDE SEQUENCE [LARGE SCALE GENOMIC DNA]</scope>
    <source>
        <strain evidence="2 3">DSM 22274</strain>
    </source>
</reference>
<proteinExistence type="predicted"/>
<organism evidence="2 3">
    <name type="scientific">Arthrobacter alpinus</name>
    <dbReference type="NCBI Taxonomy" id="656366"/>
    <lineage>
        <taxon>Bacteria</taxon>
        <taxon>Bacillati</taxon>
        <taxon>Actinomycetota</taxon>
        <taxon>Actinomycetes</taxon>
        <taxon>Micrococcales</taxon>
        <taxon>Micrococcaceae</taxon>
        <taxon>Arthrobacter</taxon>
    </lineage>
</organism>
<dbReference type="AlphaFoldDB" id="A0A1H5H1S2"/>
<dbReference type="Proteomes" id="UP000182725">
    <property type="component" value="Unassembled WGS sequence"/>
</dbReference>
<feature type="transmembrane region" description="Helical" evidence="1">
    <location>
        <begin position="30"/>
        <end position="52"/>
    </location>
</feature>
<dbReference type="EMBL" id="FNTV01000001">
    <property type="protein sequence ID" value="SEE21926.1"/>
    <property type="molecule type" value="Genomic_DNA"/>
</dbReference>
<evidence type="ECO:0000313" key="3">
    <source>
        <dbReference type="Proteomes" id="UP000182725"/>
    </source>
</evidence>
<keyword evidence="1" id="KW-1133">Transmembrane helix</keyword>
<keyword evidence="1" id="KW-0812">Transmembrane</keyword>
<sequence>MTIRFGWDASSKSKTNAFSIHLTSVVPSNALVAVTVKVIVVILTVALLTAFFRYNI</sequence>
<evidence type="ECO:0000313" key="2">
    <source>
        <dbReference type="EMBL" id="SEE21926.1"/>
    </source>
</evidence>
<keyword evidence="1" id="KW-0472">Membrane</keyword>